<evidence type="ECO:0000256" key="2">
    <source>
        <dbReference type="ARBA" id="ARBA00023228"/>
    </source>
</evidence>
<feature type="domain" description="PH" evidence="4">
    <location>
        <begin position="79"/>
        <end position="171"/>
    </location>
</feature>
<reference evidence="6" key="1">
    <citation type="submission" date="2022-10" db="EMBL/GenBank/DDBJ databases">
        <title>Novel sulphate-reducing endosymbionts in the free-living metamonad Anaeramoeba.</title>
        <authorList>
            <person name="Jerlstrom-Hultqvist J."/>
            <person name="Cepicka I."/>
            <person name="Gallot-Lavallee L."/>
            <person name="Salas-Leiva D."/>
            <person name="Curtis B.A."/>
            <person name="Zahonova K."/>
            <person name="Pipaliya S."/>
            <person name="Dacks J."/>
            <person name="Roger A.J."/>
        </authorList>
    </citation>
    <scope>NUCLEOTIDE SEQUENCE</scope>
    <source>
        <strain evidence="6">BMAN</strain>
    </source>
</reference>
<sequence>MDLFKNAENLRVDIEIVKNDKKRYFQFREVPGVERYGSAVVLYSSNIPKRIEFWYKNWRIAKVNISQKHLVPAKNATEFPRLSGFLRKQGGRHKSIKRRWFLLKDSTLSYYKKENQKEPIDSIDLSKIQFISKTNEPNTFHLYTQYRTYVCMTENEEELELWFSIIKSVLKLRKHVQNNYKTIDNFYGNPESSVDGITEKNYKTITGISGHGLFLYFAKNYLVNSMIKLLKLGFIRKQDLEYLKYSNMLLNWKDPELLKLFIQLNFSREIDIDIITLNHWITYFQENEPKLIDISNQENFPFQDEDGDKFKSENMKNIDYVYQLSQNWIPSQKQTKTPQNQLKIPVIFSFNNADEVISRDYRLLHQTVDDCDKIRDKINSTLKANSMINSQLQEILKSNREKKSQYDKSREQIKKENELLNALISEWENQKNRLDEKKKEIEDQKIQLTHDFSDLKSKEKDRIEELNQELQEIKDQIKKLNQEISQEQQHLAPKQKLFQKNQEIKKDRKSKLSELAKKLEKSNNQHKAIQDEISKLIQDTNSQQDRVFEINKAKIAVNENLIQKESLLNQQMEEILKQEKEISSLTKQLEDTVLALSNAQKDSLSHQEDTEKNQLRFQEINSKIEMNQKLLQQEEVLQSQIQNLISSLENNENPNENELNQILEQLSQYENQQDKEIEEINLQNSQLESQNLELNQKIEACNKEYSSISTENRKSDIKRITITKQLKTDHQKFVNETKQIQDSYSKTKENLQSVCDVLKQEAFRLKNEKEMQPISNINKDQENQNAKNDNSSNETIALIISDFVNAISALQSIFVKYQKSTNFETRNKEIQEIVENDFALKIINIFSIGLRSNKTTIWKLLGAIYQEIKQKNESNHFESKFIEYYQFFDNLKKYQRKKADDLKFQVFIQRCLNKKCISQFFELVYQFRQVLLDEFYLEEEEMKVTSRIVLVFQQMKKLSQYNFDLKEEVK</sequence>
<dbReference type="PROSITE" id="PS50003">
    <property type="entry name" value="PH_DOMAIN"/>
    <property type="match status" value="1"/>
</dbReference>
<dbReference type="InterPro" id="IPR001849">
    <property type="entry name" value="PH_domain"/>
</dbReference>
<proteinExistence type="predicted"/>
<feature type="coiled-coil region" evidence="3">
    <location>
        <begin position="392"/>
        <end position="588"/>
    </location>
</feature>
<dbReference type="OrthoDB" id="185175at2759"/>
<organism evidence="6 7">
    <name type="scientific">Anaeramoeba ignava</name>
    <name type="common">Anaerobic marine amoeba</name>
    <dbReference type="NCBI Taxonomy" id="1746090"/>
    <lineage>
        <taxon>Eukaryota</taxon>
        <taxon>Metamonada</taxon>
        <taxon>Anaeramoebidae</taxon>
        <taxon>Anaeramoeba</taxon>
    </lineage>
</organism>
<feature type="coiled-coil region" evidence="3">
    <location>
        <begin position="627"/>
        <end position="704"/>
    </location>
</feature>
<dbReference type="EMBL" id="JAPDFW010000011">
    <property type="protein sequence ID" value="KAJ5080279.1"/>
    <property type="molecule type" value="Genomic_DNA"/>
</dbReference>
<dbReference type="Gene3D" id="1.20.58.900">
    <property type="match status" value="1"/>
</dbReference>
<protein>
    <recommendedName>
        <fullName evidence="8">PH domain-containing protein</fullName>
    </recommendedName>
</protein>
<feature type="domain" description="RUN" evidence="5">
    <location>
        <begin position="829"/>
        <end position="970"/>
    </location>
</feature>
<dbReference type="InterPro" id="IPR004012">
    <property type="entry name" value="Run_dom"/>
</dbReference>
<dbReference type="InterPro" id="IPR051707">
    <property type="entry name" value="PI-Interact_SigTrans_Reg"/>
</dbReference>
<dbReference type="FunFam" id="2.30.29.30:FF:000286">
    <property type="entry name" value="PH-protein kinase domain containing protein"/>
    <property type="match status" value="1"/>
</dbReference>
<dbReference type="InterPro" id="IPR011993">
    <property type="entry name" value="PH-like_dom_sf"/>
</dbReference>
<evidence type="ECO:0000256" key="3">
    <source>
        <dbReference type="SAM" id="Coils"/>
    </source>
</evidence>
<dbReference type="Pfam" id="PF00169">
    <property type="entry name" value="PH"/>
    <property type="match status" value="1"/>
</dbReference>
<evidence type="ECO:0000256" key="1">
    <source>
        <dbReference type="ARBA" id="ARBA00004656"/>
    </source>
</evidence>
<dbReference type="SUPFAM" id="SSF140741">
    <property type="entry name" value="RUN domain-like"/>
    <property type="match status" value="1"/>
</dbReference>
<dbReference type="InterPro" id="IPR037213">
    <property type="entry name" value="Run_dom_sf"/>
</dbReference>
<dbReference type="PANTHER" id="PTHR14336">
    <property type="entry name" value="TANDEM PH DOMAIN CONTAINING PROTEIN"/>
    <property type="match status" value="1"/>
</dbReference>
<evidence type="ECO:0000259" key="4">
    <source>
        <dbReference type="PROSITE" id="PS50003"/>
    </source>
</evidence>
<evidence type="ECO:0000313" key="6">
    <source>
        <dbReference type="EMBL" id="KAJ5080279.1"/>
    </source>
</evidence>
<keyword evidence="2" id="KW-0458">Lysosome</keyword>
<dbReference type="SUPFAM" id="SSF50729">
    <property type="entry name" value="PH domain-like"/>
    <property type="match status" value="1"/>
</dbReference>
<gene>
    <name evidence="6" type="ORF">M0811_03763</name>
</gene>
<evidence type="ECO:0008006" key="8">
    <source>
        <dbReference type="Google" id="ProtNLM"/>
    </source>
</evidence>
<dbReference type="PROSITE" id="PS50826">
    <property type="entry name" value="RUN"/>
    <property type="match status" value="1"/>
</dbReference>
<comment type="caution">
    <text evidence="6">The sequence shown here is derived from an EMBL/GenBank/DDBJ whole genome shotgun (WGS) entry which is preliminary data.</text>
</comment>
<dbReference type="Proteomes" id="UP001149090">
    <property type="component" value="Unassembled WGS sequence"/>
</dbReference>
<comment type="subcellular location">
    <subcellularLocation>
        <location evidence="1">Lysosome membrane</location>
    </subcellularLocation>
</comment>
<dbReference type="Gene3D" id="2.30.29.30">
    <property type="entry name" value="Pleckstrin-homology domain (PH domain)/Phosphotyrosine-binding domain (PTB)"/>
    <property type="match status" value="1"/>
</dbReference>
<evidence type="ECO:0000313" key="7">
    <source>
        <dbReference type="Proteomes" id="UP001149090"/>
    </source>
</evidence>
<dbReference type="AlphaFoldDB" id="A0A9Q0RIZ2"/>
<name>A0A9Q0RIZ2_ANAIG</name>
<evidence type="ECO:0000259" key="5">
    <source>
        <dbReference type="PROSITE" id="PS50826"/>
    </source>
</evidence>
<dbReference type="GO" id="GO:0005765">
    <property type="term" value="C:lysosomal membrane"/>
    <property type="evidence" value="ECO:0007669"/>
    <property type="project" value="UniProtKB-SubCell"/>
</dbReference>
<accession>A0A9Q0RIZ2</accession>
<dbReference type="SMART" id="SM00233">
    <property type="entry name" value="PH"/>
    <property type="match status" value="1"/>
</dbReference>
<keyword evidence="7" id="KW-1185">Reference proteome</keyword>
<keyword evidence="3" id="KW-0175">Coiled coil</keyword>